<keyword evidence="7" id="KW-0812">Transmembrane</keyword>
<evidence type="ECO:0000256" key="11">
    <source>
        <dbReference type="ARBA" id="ARBA00023136"/>
    </source>
</evidence>
<comment type="caution">
    <text evidence="14">The sequence shown here is derived from an EMBL/GenBank/DDBJ whole genome shotgun (WGS) entry which is preliminary data.</text>
</comment>
<protein>
    <recommendedName>
        <fullName evidence="4">dolichyl-phosphate beta-glucosyltransferase</fullName>
        <ecNumber evidence="4">2.4.1.117</ecNumber>
    </recommendedName>
</protein>
<keyword evidence="6" id="KW-0808">Transferase</keyword>
<evidence type="ECO:0000256" key="10">
    <source>
        <dbReference type="ARBA" id="ARBA00022989"/>
    </source>
</evidence>
<dbReference type="AlphaFoldDB" id="A0A931PUA3"/>
<feature type="domain" description="Glycosyltransferase 2-like" evidence="13">
    <location>
        <begin position="7"/>
        <end position="176"/>
    </location>
</feature>
<dbReference type="EMBL" id="JACOSL010000028">
    <property type="protein sequence ID" value="MBI1756342.1"/>
    <property type="molecule type" value="Genomic_DNA"/>
</dbReference>
<evidence type="ECO:0000256" key="1">
    <source>
        <dbReference type="ARBA" id="ARBA00004389"/>
    </source>
</evidence>
<evidence type="ECO:0000256" key="3">
    <source>
        <dbReference type="ARBA" id="ARBA00006739"/>
    </source>
</evidence>
<dbReference type="InterPro" id="IPR029044">
    <property type="entry name" value="Nucleotide-diphossugar_trans"/>
</dbReference>
<dbReference type="Gene3D" id="3.90.550.10">
    <property type="entry name" value="Spore Coat Polysaccharide Biosynthesis Protein SpsA, Chain A"/>
    <property type="match status" value="1"/>
</dbReference>
<evidence type="ECO:0000256" key="4">
    <source>
        <dbReference type="ARBA" id="ARBA00012583"/>
    </source>
</evidence>
<accession>A0A931PUA3</accession>
<comment type="pathway">
    <text evidence="2">Protein modification; protein glycosylation.</text>
</comment>
<evidence type="ECO:0000256" key="8">
    <source>
        <dbReference type="ARBA" id="ARBA00022824"/>
    </source>
</evidence>
<evidence type="ECO:0000313" key="14">
    <source>
        <dbReference type="EMBL" id="MBI1756342.1"/>
    </source>
</evidence>
<evidence type="ECO:0000313" key="15">
    <source>
        <dbReference type="Proteomes" id="UP000727962"/>
    </source>
</evidence>
<reference evidence="14" key="1">
    <citation type="submission" date="2020-07" db="EMBL/GenBank/DDBJ databases">
        <title>Huge and variable diversity of episymbiotic CPR bacteria and DPANN archaea in groundwater ecosystems.</title>
        <authorList>
            <person name="He C.Y."/>
            <person name="Keren R."/>
            <person name="Whittaker M."/>
            <person name="Farag I.F."/>
            <person name="Doudna J."/>
            <person name="Cate J.H.D."/>
            <person name="Banfield J.F."/>
        </authorList>
    </citation>
    <scope>NUCLEOTIDE SEQUENCE</scope>
    <source>
        <strain evidence="14">NC_groundwater_17_Pr7_B-0.1um_64_12</strain>
    </source>
</reference>
<evidence type="ECO:0000256" key="5">
    <source>
        <dbReference type="ARBA" id="ARBA00022676"/>
    </source>
</evidence>
<dbReference type="PANTHER" id="PTHR10859:SF91">
    <property type="entry name" value="DOLICHYL-PHOSPHATE BETA-GLUCOSYLTRANSFERASE"/>
    <property type="match status" value="1"/>
</dbReference>
<dbReference type="InterPro" id="IPR001173">
    <property type="entry name" value="Glyco_trans_2-like"/>
</dbReference>
<comment type="catalytic activity">
    <reaction evidence="12">
        <text>a di-trans,poly-cis-dolichyl phosphate + UDP-alpha-D-glucose = a di-trans,poly-cis-dolichyl beta-D-glucosyl phosphate + UDP</text>
        <dbReference type="Rhea" id="RHEA:15401"/>
        <dbReference type="Rhea" id="RHEA-COMP:19498"/>
        <dbReference type="Rhea" id="RHEA-COMP:19502"/>
        <dbReference type="ChEBI" id="CHEBI:57525"/>
        <dbReference type="ChEBI" id="CHEBI:57683"/>
        <dbReference type="ChEBI" id="CHEBI:58223"/>
        <dbReference type="ChEBI" id="CHEBI:58885"/>
        <dbReference type="EC" id="2.4.1.117"/>
    </reaction>
    <physiologicalReaction direction="left-to-right" evidence="12">
        <dbReference type="Rhea" id="RHEA:15402"/>
    </physiologicalReaction>
</comment>
<dbReference type="InterPro" id="IPR035518">
    <property type="entry name" value="DPG_synthase"/>
</dbReference>
<sequence length="250" mass="28142">MSLPHLTVVVPAYNEASRLGPSLGRIAAYYRAQAYPWNVIVADDGSTDDTRRIATDFAKGNPEFTVLSYSPNRGKGCAVRTGMLAAEGDIVLFMDADLATPLEETGKLLPHLAEGAQGAIGSRPLRESRLERRQPKWREAIGRLANKLIQTFGVRGIQDTQCGFKMFTREAAHEIFRRSKLDGFSFDFEALMLARDLGYRIDEVPIRWAHQEGSKVVFWRDYPRALRDLVKLRLMGRKRRMSVVVDAEDA</sequence>
<dbReference type="GO" id="GO:0004581">
    <property type="term" value="F:dolichyl-phosphate beta-glucosyltransferase activity"/>
    <property type="evidence" value="ECO:0007669"/>
    <property type="project" value="UniProtKB-EC"/>
</dbReference>
<evidence type="ECO:0000256" key="12">
    <source>
        <dbReference type="ARBA" id="ARBA00045097"/>
    </source>
</evidence>
<dbReference type="SUPFAM" id="SSF53448">
    <property type="entry name" value="Nucleotide-diphospho-sugar transferases"/>
    <property type="match status" value="1"/>
</dbReference>
<dbReference type="CDD" id="cd04188">
    <property type="entry name" value="DPG_synthase"/>
    <property type="match status" value="1"/>
</dbReference>
<evidence type="ECO:0000256" key="2">
    <source>
        <dbReference type="ARBA" id="ARBA00004922"/>
    </source>
</evidence>
<gene>
    <name evidence="14" type="ORF">HYR64_04450</name>
</gene>
<name>A0A931PUA3_FIMGI</name>
<dbReference type="Proteomes" id="UP000727962">
    <property type="component" value="Unassembled WGS sequence"/>
</dbReference>
<dbReference type="GO" id="GO:0006487">
    <property type="term" value="P:protein N-linked glycosylation"/>
    <property type="evidence" value="ECO:0007669"/>
    <property type="project" value="TreeGrafter"/>
</dbReference>
<keyword evidence="10" id="KW-1133">Transmembrane helix</keyword>
<evidence type="ECO:0000256" key="6">
    <source>
        <dbReference type="ARBA" id="ARBA00022679"/>
    </source>
</evidence>
<proteinExistence type="inferred from homology"/>
<dbReference type="Pfam" id="PF00535">
    <property type="entry name" value="Glycos_transf_2"/>
    <property type="match status" value="1"/>
</dbReference>
<evidence type="ECO:0000256" key="7">
    <source>
        <dbReference type="ARBA" id="ARBA00022692"/>
    </source>
</evidence>
<comment type="similarity">
    <text evidence="3">Belongs to the glycosyltransferase 2 family.</text>
</comment>
<keyword evidence="11" id="KW-0472">Membrane</keyword>
<keyword evidence="5" id="KW-0328">Glycosyltransferase</keyword>
<dbReference type="PANTHER" id="PTHR10859">
    <property type="entry name" value="GLYCOSYL TRANSFERASE"/>
    <property type="match status" value="1"/>
</dbReference>
<dbReference type="EC" id="2.4.1.117" evidence="4"/>
<keyword evidence="9" id="KW-0735">Signal-anchor</keyword>
<comment type="subcellular location">
    <subcellularLocation>
        <location evidence="1">Endoplasmic reticulum membrane</location>
        <topology evidence="1">Single-pass membrane protein</topology>
    </subcellularLocation>
</comment>
<evidence type="ECO:0000256" key="9">
    <source>
        <dbReference type="ARBA" id="ARBA00022968"/>
    </source>
</evidence>
<evidence type="ECO:0000259" key="13">
    <source>
        <dbReference type="Pfam" id="PF00535"/>
    </source>
</evidence>
<keyword evidence="8" id="KW-0256">Endoplasmic reticulum</keyword>
<organism evidence="14 15">
    <name type="scientific">Fimbriimonas ginsengisoli</name>
    <dbReference type="NCBI Taxonomy" id="1005039"/>
    <lineage>
        <taxon>Bacteria</taxon>
        <taxon>Bacillati</taxon>
        <taxon>Armatimonadota</taxon>
        <taxon>Fimbriimonadia</taxon>
        <taxon>Fimbriimonadales</taxon>
        <taxon>Fimbriimonadaceae</taxon>
        <taxon>Fimbriimonas</taxon>
    </lineage>
</organism>